<evidence type="ECO:0000256" key="5">
    <source>
        <dbReference type="SAM" id="MobiDB-lite"/>
    </source>
</evidence>
<evidence type="ECO:0000256" key="3">
    <source>
        <dbReference type="PROSITE-ProRule" id="PRU00339"/>
    </source>
</evidence>
<keyword evidence="2 3" id="KW-0802">TPR repeat</keyword>
<comment type="subunit">
    <text evidence="4">Component of the ER membrane protein complex (EMC).</text>
</comment>
<dbReference type="Pfam" id="PF22890">
    <property type="entry name" value="TPR_EMC2"/>
    <property type="match status" value="1"/>
</dbReference>
<accession>A0A8E2DS24</accession>
<feature type="repeat" description="TPR" evidence="3">
    <location>
        <begin position="147"/>
        <end position="180"/>
    </location>
</feature>
<dbReference type="InterPro" id="IPR019734">
    <property type="entry name" value="TPR_rpt"/>
</dbReference>
<dbReference type="InterPro" id="IPR055217">
    <property type="entry name" value="TPR_EMC2"/>
</dbReference>
<dbReference type="EMBL" id="KV722342">
    <property type="protein sequence ID" value="OCH94632.1"/>
    <property type="molecule type" value="Genomic_DNA"/>
</dbReference>
<name>A0A8E2DS24_9APHY</name>
<proteinExistence type="inferred from homology"/>
<evidence type="ECO:0000313" key="7">
    <source>
        <dbReference type="EMBL" id="OCH94632.1"/>
    </source>
</evidence>
<gene>
    <name evidence="7" type="ORF">OBBRIDRAFT_769392</name>
</gene>
<dbReference type="InterPro" id="IPR011990">
    <property type="entry name" value="TPR-like_helical_dom_sf"/>
</dbReference>
<feature type="domain" description="EMC2 TPR-like" evidence="6">
    <location>
        <begin position="92"/>
        <end position="196"/>
    </location>
</feature>
<protein>
    <recommendedName>
        <fullName evidence="4">ER membrane protein complex subunit 2</fullName>
    </recommendedName>
</protein>
<evidence type="ECO:0000256" key="4">
    <source>
        <dbReference type="RuleBase" id="RU367091"/>
    </source>
</evidence>
<keyword evidence="4" id="KW-0256">Endoplasmic reticulum</keyword>
<dbReference type="AlphaFoldDB" id="A0A8E2DS24"/>
<dbReference type="Gene3D" id="1.25.40.10">
    <property type="entry name" value="Tetratricopeptide repeat domain"/>
    <property type="match status" value="1"/>
</dbReference>
<dbReference type="PROSITE" id="PS50005">
    <property type="entry name" value="TPR"/>
    <property type="match status" value="1"/>
</dbReference>
<reference evidence="7 8" key="1">
    <citation type="submission" date="2016-07" db="EMBL/GenBank/DDBJ databases">
        <title>Draft genome of the white-rot fungus Obba rivulosa 3A-2.</title>
        <authorList>
            <consortium name="DOE Joint Genome Institute"/>
            <person name="Miettinen O."/>
            <person name="Riley R."/>
            <person name="Acob R."/>
            <person name="Barry K."/>
            <person name="Cullen D."/>
            <person name="De Vries R."/>
            <person name="Hainaut M."/>
            <person name="Hatakka A."/>
            <person name="Henrissat B."/>
            <person name="Hilden K."/>
            <person name="Kuo R."/>
            <person name="Labutti K."/>
            <person name="Lipzen A."/>
            <person name="Makela M.R."/>
            <person name="Sandor L."/>
            <person name="Spatafora J.W."/>
            <person name="Grigoriev I.V."/>
            <person name="Hibbett D.S."/>
        </authorList>
    </citation>
    <scope>NUCLEOTIDE SEQUENCE [LARGE SCALE GENOMIC DNA]</scope>
    <source>
        <strain evidence="7 8">3A-2</strain>
    </source>
</reference>
<dbReference type="InterPro" id="IPR039856">
    <property type="entry name" value="EMC2-like"/>
</dbReference>
<dbReference type="GO" id="GO:0072546">
    <property type="term" value="C:EMC complex"/>
    <property type="evidence" value="ECO:0007669"/>
    <property type="project" value="UniProtKB-UniRule"/>
</dbReference>
<evidence type="ECO:0000313" key="8">
    <source>
        <dbReference type="Proteomes" id="UP000250043"/>
    </source>
</evidence>
<keyword evidence="4" id="KW-0472">Membrane</keyword>
<comment type="similarity">
    <text evidence="4">Belongs to the EMC2 family.</text>
</comment>
<dbReference type="PANTHER" id="PTHR12760">
    <property type="entry name" value="TETRATRICOPEPTIDE REPEAT PROTEIN"/>
    <property type="match status" value="1"/>
</dbReference>
<feature type="region of interest" description="Disordered" evidence="5">
    <location>
        <begin position="1"/>
        <end position="27"/>
    </location>
</feature>
<comment type="function">
    <text evidence="4">Part of the endoplasmic reticulum membrane protein complex (EMC) that enables the energy-independent insertion into endoplasmic reticulum membranes of newly synthesized membrane proteins.</text>
</comment>
<evidence type="ECO:0000259" key="6">
    <source>
        <dbReference type="Pfam" id="PF22890"/>
    </source>
</evidence>
<keyword evidence="1" id="KW-0677">Repeat</keyword>
<comment type="subcellular location">
    <subcellularLocation>
        <location evidence="4">Endoplasmic reticulum membrane</location>
        <topology evidence="4">Peripheral membrane protein</topology>
        <orientation evidence="4">Cytoplasmic side</orientation>
    </subcellularLocation>
</comment>
<sequence length="304" mass="33574">MDLSSSLQRLSAHRPQPPRKAQETLDSGLPLLDSGKYARMGDEGWEAVEKLALAALDVGKIDVADRCLRALADKFPGSPRVECLTGMRMEATESPETCLKYYDDLLESDPANAAAWRRKAAVYRRMGKLDRAVEELSAMLDTFYADVEGWLELADIYSSCHQYTHALQSLSHALLLAPQNPFYFLQFAETAYLAADIPLATKMFLTAIDMTDDDDADVPLRDTIPTGITLRAWYGVKLCTHKFITDPRAASASASDTPGPSAATLSQLDDLSRERLRTAYLNLKNESPPVADTEFMSVVATIMQ</sequence>
<evidence type="ECO:0000256" key="2">
    <source>
        <dbReference type="ARBA" id="ARBA00022803"/>
    </source>
</evidence>
<evidence type="ECO:0000256" key="1">
    <source>
        <dbReference type="ARBA" id="ARBA00022737"/>
    </source>
</evidence>
<dbReference type="Proteomes" id="UP000250043">
    <property type="component" value="Unassembled WGS sequence"/>
</dbReference>
<dbReference type="OrthoDB" id="124397at2759"/>
<dbReference type="SMART" id="SM00028">
    <property type="entry name" value="TPR"/>
    <property type="match status" value="3"/>
</dbReference>
<keyword evidence="8" id="KW-1185">Reference proteome</keyword>
<organism evidence="7 8">
    <name type="scientific">Obba rivulosa</name>
    <dbReference type="NCBI Taxonomy" id="1052685"/>
    <lineage>
        <taxon>Eukaryota</taxon>
        <taxon>Fungi</taxon>
        <taxon>Dikarya</taxon>
        <taxon>Basidiomycota</taxon>
        <taxon>Agaricomycotina</taxon>
        <taxon>Agaricomycetes</taxon>
        <taxon>Polyporales</taxon>
        <taxon>Gelatoporiaceae</taxon>
        <taxon>Obba</taxon>
    </lineage>
</organism>
<dbReference type="SUPFAM" id="SSF48452">
    <property type="entry name" value="TPR-like"/>
    <property type="match status" value="1"/>
</dbReference>